<name>A0ABQ6A0K6_9PROT</name>
<dbReference type="RefSeq" id="WP_284256538.1">
    <property type="nucleotide sequence ID" value="NZ_BSOS01000007.1"/>
</dbReference>
<evidence type="ECO:0000313" key="3">
    <source>
        <dbReference type="Proteomes" id="UP001156641"/>
    </source>
</evidence>
<protein>
    <submittedName>
        <fullName evidence="2">Uncharacterized protein</fullName>
    </submittedName>
</protein>
<accession>A0ABQ6A0K6</accession>
<feature type="transmembrane region" description="Helical" evidence="1">
    <location>
        <begin position="62"/>
        <end position="80"/>
    </location>
</feature>
<comment type="caution">
    <text evidence="2">The sequence shown here is derived from an EMBL/GenBank/DDBJ whole genome shotgun (WGS) entry which is preliminary data.</text>
</comment>
<organism evidence="2 3">
    <name type="scientific">Acidocella aquatica</name>
    <dbReference type="NCBI Taxonomy" id="1922313"/>
    <lineage>
        <taxon>Bacteria</taxon>
        <taxon>Pseudomonadati</taxon>
        <taxon>Pseudomonadota</taxon>
        <taxon>Alphaproteobacteria</taxon>
        <taxon>Acetobacterales</taxon>
        <taxon>Acidocellaceae</taxon>
        <taxon>Acidocella</taxon>
    </lineage>
</organism>
<feature type="transmembrane region" description="Helical" evidence="1">
    <location>
        <begin position="12"/>
        <end position="31"/>
    </location>
</feature>
<sequence length="128" mass="13277">MSKSFRWSAGDWMGLWMVAILGGGAFAFRLLAIAPRATVGMCAAANAPPICVPRHAVLTLQYYQGFGWAALALGLAAFFLGKRTPAVLALGIGIAAVVNYNATTGIIGAAFGLVTWLSLATGRYAGRA</sequence>
<keyword evidence="1" id="KW-0812">Transmembrane</keyword>
<keyword evidence="1" id="KW-1133">Transmembrane helix</keyword>
<keyword evidence="1" id="KW-0472">Membrane</keyword>
<dbReference type="Proteomes" id="UP001156641">
    <property type="component" value="Unassembled WGS sequence"/>
</dbReference>
<reference evidence="3" key="1">
    <citation type="journal article" date="2019" name="Int. J. Syst. Evol. Microbiol.">
        <title>The Global Catalogue of Microorganisms (GCM) 10K type strain sequencing project: providing services to taxonomists for standard genome sequencing and annotation.</title>
        <authorList>
            <consortium name="The Broad Institute Genomics Platform"/>
            <consortium name="The Broad Institute Genome Sequencing Center for Infectious Disease"/>
            <person name="Wu L."/>
            <person name="Ma J."/>
        </authorList>
    </citation>
    <scope>NUCLEOTIDE SEQUENCE [LARGE SCALE GENOMIC DNA]</scope>
    <source>
        <strain evidence="3">NBRC 112502</strain>
    </source>
</reference>
<gene>
    <name evidence="2" type="ORF">GCM10010909_06570</name>
</gene>
<dbReference type="EMBL" id="BSOS01000007">
    <property type="protein sequence ID" value="GLR65979.1"/>
    <property type="molecule type" value="Genomic_DNA"/>
</dbReference>
<keyword evidence="3" id="KW-1185">Reference proteome</keyword>
<evidence type="ECO:0000313" key="2">
    <source>
        <dbReference type="EMBL" id="GLR65979.1"/>
    </source>
</evidence>
<feature type="transmembrane region" description="Helical" evidence="1">
    <location>
        <begin position="87"/>
        <end position="114"/>
    </location>
</feature>
<proteinExistence type="predicted"/>
<evidence type="ECO:0000256" key="1">
    <source>
        <dbReference type="SAM" id="Phobius"/>
    </source>
</evidence>